<dbReference type="Proteomes" id="UP000316988">
    <property type="component" value="Unassembled WGS sequence"/>
</dbReference>
<keyword evidence="3" id="KW-1185">Reference proteome</keyword>
<accession>A0A554RP70</accession>
<dbReference type="Pfam" id="PF20552">
    <property type="entry name" value="HTH_62"/>
    <property type="match status" value="1"/>
</dbReference>
<proteinExistence type="predicted"/>
<sequence length="73" mass="8171">METPLYLEPMQTRDEPPTPYETKLAGLIHAIFAEGHETLPALVEALNERGSTAPDGSAWTEETFRAEMRRLGE</sequence>
<evidence type="ECO:0000259" key="1">
    <source>
        <dbReference type="Pfam" id="PF20552"/>
    </source>
</evidence>
<reference evidence="2 3" key="1">
    <citation type="submission" date="2019-07" db="EMBL/GenBank/DDBJ databases">
        <authorList>
            <person name="Zhao L.H."/>
        </authorList>
    </citation>
    <scope>NUCLEOTIDE SEQUENCE [LARGE SCALE GENOMIC DNA]</scope>
    <source>
        <strain evidence="2 3">Co35</strain>
    </source>
</reference>
<dbReference type="OrthoDB" id="6909982at2"/>
<comment type="caution">
    <text evidence="2">The sequence shown here is derived from an EMBL/GenBank/DDBJ whole genome shotgun (WGS) entry which is preliminary data.</text>
</comment>
<evidence type="ECO:0000313" key="3">
    <source>
        <dbReference type="Proteomes" id="UP000316988"/>
    </source>
</evidence>
<name>A0A554RP70_9ACTN</name>
<feature type="domain" description="Recombinase-like" evidence="1">
    <location>
        <begin position="3"/>
        <end position="73"/>
    </location>
</feature>
<gene>
    <name evidence="2" type="ORF">FNM00_16370</name>
</gene>
<dbReference type="EMBL" id="VLNT01000020">
    <property type="protein sequence ID" value="TSD55832.1"/>
    <property type="molecule type" value="Genomic_DNA"/>
</dbReference>
<dbReference type="RefSeq" id="WP_143914613.1">
    <property type="nucleotide sequence ID" value="NZ_VLNT01000020.1"/>
</dbReference>
<organism evidence="2 3">
    <name type="scientific">Aeromicrobium piscarium</name>
    <dbReference type="NCBI Taxonomy" id="2590901"/>
    <lineage>
        <taxon>Bacteria</taxon>
        <taxon>Bacillati</taxon>
        <taxon>Actinomycetota</taxon>
        <taxon>Actinomycetes</taxon>
        <taxon>Propionibacteriales</taxon>
        <taxon>Nocardioidaceae</taxon>
        <taxon>Aeromicrobium</taxon>
    </lineage>
</organism>
<protein>
    <recommendedName>
        <fullName evidence="1">Recombinase-like domain-containing protein</fullName>
    </recommendedName>
</protein>
<dbReference type="AlphaFoldDB" id="A0A554RP70"/>
<dbReference type="InterPro" id="IPR046789">
    <property type="entry name" value="HTH_62"/>
</dbReference>
<evidence type="ECO:0000313" key="2">
    <source>
        <dbReference type="EMBL" id="TSD55832.1"/>
    </source>
</evidence>